<dbReference type="SMART" id="SM00367">
    <property type="entry name" value="LRR_CC"/>
    <property type="match status" value="6"/>
</dbReference>
<feature type="domain" description="F-box" evidence="2">
    <location>
        <begin position="255"/>
        <end position="301"/>
    </location>
</feature>
<dbReference type="EMBL" id="CAJPWZ010000459">
    <property type="protein sequence ID" value="CAG2193126.1"/>
    <property type="molecule type" value="Genomic_DNA"/>
</dbReference>
<dbReference type="InterPro" id="IPR036047">
    <property type="entry name" value="F-box-like_dom_sf"/>
</dbReference>
<protein>
    <submittedName>
        <fullName evidence="3">FBXL4</fullName>
    </submittedName>
</protein>
<dbReference type="CDD" id="cd22117">
    <property type="entry name" value="F-box_FBXL4"/>
    <property type="match status" value="1"/>
</dbReference>
<dbReference type="Gene3D" id="3.80.10.10">
    <property type="entry name" value="Ribonuclease Inhibitor"/>
    <property type="match status" value="2"/>
</dbReference>
<evidence type="ECO:0000259" key="2">
    <source>
        <dbReference type="PROSITE" id="PS50181"/>
    </source>
</evidence>
<evidence type="ECO:0000313" key="3">
    <source>
        <dbReference type="EMBL" id="CAG2193126.1"/>
    </source>
</evidence>
<dbReference type="FunFam" id="3.80.10.10:FF:000152">
    <property type="entry name" value="F-box/LRR-repeat protein 4 isoform X1"/>
    <property type="match status" value="1"/>
</dbReference>
<dbReference type="PANTHER" id="PTHR13318">
    <property type="entry name" value="PARTNER OF PAIRED, ISOFORM B-RELATED"/>
    <property type="match status" value="1"/>
</dbReference>
<dbReference type="GO" id="GO:0019005">
    <property type="term" value="C:SCF ubiquitin ligase complex"/>
    <property type="evidence" value="ECO:0007669"/>
    <property type="project" value="TreeGrafter"/>
</dbReference>
<reference evidence="3" key="1">
    <citation type="submission" date="2021-03" db="EMBL/GenBank/DDBJ databases">
        <authorList>
            <person name="Bekaert M."/>
        </authorList>
    </citation>
    <scope>NUCLEOTIDE SEQUENCE</scope>
</reference>
<dbReference type="GO" id="GO:0031146">
    <property type="term" value="P:SCF-dependent proteasomal ubiquitin-dependent protein catabolic process"/>
    <property type="evidence" value="ECO:0007669"/>
    <property type="project" value="TreeGrafter"/>
</dbReference>
<evidence type="ECO:0000256" key="1">
    <source>
        <dbReference type="ARBA" id="ARBA00022786"/>
    </source>
</evidence>
<accession>A0A8S3QCI5</accession>
<evidence type="ECO:0000313" key="4">
    <source>
        <dbReference type="Proteomes" id="UP000683360"/>
    </source>
</evidence>
<dbReference type="InterPro" id="IPR006553">
    <property type="entry name" value="Leu-rich_rpt_Cys-con_subtyp"/>
</dbReference>
<dbReference type="SUPFAM" id="SSF52047">
    <property type="entry name" value="RNI-like"/>
    <property type="match status" value="1"/>
</dbReference>
<dbReference type="Proteomes" id="UP000683360">
    <property type="component" value="Unassembled WGS sequence"/>
</dbReference>
<dbReference type="InterPro" id="IPR032675">
    <property type="entry name" value="LRR_dom_sf"/>
</dbReference>
<dbReference type="Pfam" id="PF25372">
    <property type="entry name" value="DUF7885"/>
    <property type="match status" value="1"/>
</dbReference>
<gene>
    <name evidence="3" type="ORF">MEDL_8287</name>
</gene>
<dbReference type="InterPro" id="IPR001810">
    <property type="entry name" value="F-box_dom"/>
</dbReference>
<sequence length="589" mass="66797">MADNALARDKITETNKQGTTSKAVLISRFSKEVTDFSSQYGSETSISYTVSNLAGRSNIFPAYGDFTQAAVFRTYGPWWKNVTSSPVNSKRTPPNFISDDYVELSFDLDVYPCKIEVWETYNPGSVVRILACDTASGTDVDDGRVRWQVLWEGQPEKCPDKSRIFSPTLREPLFKTSLIRLELCSTLCHYYTELDCVCMYGTLNPCSDMQAILKQAPSFEVKDCSDADEIVSQTLKYINTLSVSSHQEKDPEMGNGYFDDLPDEVIQLILSYLDVPALCVASRACMLMKKHCYDTLQYTELNLQPHWPQQMPSLTAVKPVMVWGKQRIMQSMTFGNFMKECGSELNTLYLANCKFVDSEVLRLLSEYCPKLADLDLQSCMGLDGIGLIHLTKLKGLKRLNLYRTHVDIHSLIAIIRTSPNLECLNLGSCSRINNFDEVAIELSKHCKKLKSLDLWRSRTITDVGLRALAYNCPDLEELDLGWCPELRSGSCCYLDLVDRCHKIKKLYLTANRTVCDDDLNAIASNCPDLEQLDILGTRQVSEESVLRILQSCPRMIMFDVSFCFSIEHEVVNEWSRIFPNCSIKKSFQQ</sequence>
<comment type="caution">
    <text evidence="3">The sequence shown here is derived from an EMBL/GenBank/DDBJ whole genome shotgun (WGS) entry which is preliminary data.</text>
</comment>
<dbReference type="PROSITE" id="PS50181">
    <property type="entry name" value="FBOX"/>
    <property type="match status" value="1"/>
</dbReference>
<dbReference type="InterPro" id="IPR057207">
    <property type="entry name" value="FBXL15_LRR"/>
</dbReference>
<organism evidence="3 4">
    <name type="scientific">Mytilus edulis</name>
    <name type="common">Blue mussel</name>
    <dbReference type="NCBI Taxonomy" id="6550"/>
    <lineage>
        <taxon>Eukaryota</taxon>
        <taxon>Metazoa</taxon>
        <taxon>Spiralia</taxon>
        <taxon>Lophotrochozoa</taxon>
        <taxon>Mollusca</taxon>
        <taxon>Bivalvia</taxon>
        <taxon>Autobranchia</taxon>
        <taxon>Pteriomorphia</taxon>
        <taxon>Mytilida</taxon>
        <taxon>Mytiloidea</taxon>
        <taxon>Mytilidae</taxon>
        <taxon>Mytilinae</taxon>
        <taxon>Mytilus</taxon>
    </lineage>
</organism>
<dbReference type="Pfam" id="PF12937">
    <property type="entry name" value="F-box-like"/>
    <property type="match status" value="1"/>
</dbReference>
<dbReference type="AlphaFoldDB" id="A0A8S3QCI5"/>
<dbReference type="SUPFAM" id="SSF81383">
    <property type="entry name" value="F-box domain"/>
    <property type="match status" value="1"/>
</dbReference>
<name>A0A8S3QCI5_MYTED</name>
<dbReference type="OrthoDB" id="2153609at2759"/>
<proteinExistence type="predicted"/>
<keyword evidence="1" id="KW-0833">Ubl conjugation pathway</keyword>
<keyword evidence="4" id="KW-1185">Reference proteome</keyword>
<dbReference type="PANTHER" id="PTHR13318:SF152">
    <property type="entry name" value="F-BOX_LRR-REPEAT PROTEIN 4"/>
    <property type="match status" value="1"/>
</dbReference>